<dbReference type="EMBL" id="KN880617">
    <property type="protein sequence ID" value="KIY64818.1"/>
    <property type="molecule type" value="Genomic_DNA"/>
</dbReference>
<dbReference type="OrthoDB" id="203796at2759"/>
<dbReference type="AlphaFoldDB" id="A0A0D7B2J4"/>
<evidence type="ECO:0000313" key="4">
    <source>
        <dbReference type="Proteomes" id="UP000054007"/>
    </source>
</evidence>
<evidence type="ECO:0000256" key="2">
    <source>
        <dbReference type="SAM" id="Phobius"/>
    </source>
</evidence>
<protein>
    <submittedName>
        <fullName evidence="3">Uncharacterized protein</fullName>
    </submittedName>
</protein>
<gene>
    <name evidence="3" type="ORF">CYLTODRAFT_445755</name>
</gene>
<feature type="region of interest" description="Disordered" evidence="1">
    <location>
        <begin position="1"/>
        <end position="35"/>
    </location>
</feature>
<keyword evidence="2" id="KW-1133">Transmembrane helix</keyword>
<sequence length="412" mass="47319">MILVDTKDAPEDSSPLLPVAGPSMEPPPRFEDSASDAHIQLDFSEDQDPALYEAPFSEPPPDFAPYDAEFWDSGHGNIVSHDPHLNKDGEALYRFLLSQARTPPKLSLHIRGDHQETRWRTVSRTSNGETHTEQESYTETVVDFDFVIGLDRYILPDVAQWSVLDTDPVYRGRMVQEILGDAPRKALRKEKKKFGQWRKRRDGLGLPPWVAPDESLHMHTMRSTKTVRQWADQYCESPKKLKEFTYVKTIYGWDLNALERAVRRVITGTTLYQHNLVVSFERTANKIYIRSDNRLSRALSNKWIKFLSIILFIFPFIWLWKRFSSKGGGRWEVCGGAYPMKKWVSVEEEDLIGKSKGASAKKLVGLKEADWLQEWTPTVLDCVRRRLELYVPIEVPVQSASGLAHQELLGFS</sequence>
<feature type="compositionally biased region" description="Basic and acidic residues" evidence="1">
    <location>
        <begin position="1"/>
        <end position="10"/>
    </location>
</feature>
<feature type="transmembrane region" description="Helical" evidence="2">
    <location>
        <begin position="303"/>
        <end position="320"/>
    </location>
</feature>
<name>A0A0D7B2J4_9AGAR</name>
<proteinExistence type="predicted"/>
<dbReference type="PANTHER" id="PTHR37848:SF1">
    <property type="entry name" value="SUN DOMAIN-CONTAINING PROTEIN"/>
    <property type="match status" value="1"/>
</dbReference>
<reference evidence="3 4" key="1">
    <citation type="journal article" date="2015" name="Fungal Genet. Biol.">
        <title>Evolution of novel wood decay mechanisms in Agaricales revealed by the genome sequences of Fistulina hepatica and Cylindrobasidium torrendii.</title>
        <authorList>
            <person name="Floudas D."/>
            <person name="Held B.W."/>
            <person name="Riley R."/>
            <person name="Nagy L.G."/>
            <person name="Koehler G."/>
            <person name="Ransdell A.S."/>
            <person name="Younus H."/>
            <person name="Chow J."/>
            <person name="Chiniquy J."/>
            <person name="Lipzen A."/>
            <person name="Tritt A."/>
            <person name="Sun H."/>
            <person name="Haridas S."/>
            <person name="LaButti K."/>
            <person name="Ohm R.A."/>
            <person name="Kues U."/>
            <person name="Blanchette R.A."/>
            <person name="Grigoriev I.V."/>
            <person name="Minto R.E."/>
            <person name="Hibbett D.S."/>
        </authorList>
    </citation>
    <scope>NUCLEOTIDE SEQUENCE [LARGE SCALE GENOMIC DNA]</scope>
    <source>
        <strain evidence="3 4">FP15055 ss-10</strain>
    </source>
</reference>
<organism evidence="3 4">
    <name type="scientific">Cylindrobasidium torrendii FP15055 ss-10</name>
    <dbReference type="NCBI Taxonomy" id="1314674"/>
    <lineage>
        <taxon>Eukaryota</taxon>
        <taxon>Fungi</taxon>
        <taxon>Dikarya</taxon>
        <taxon>Basidiomycota</taxon>
        <taxon>Agaricomycotina</taxon>
        <taxon>Agaricomycetes</taxon>
        <taxon>Agaricomycetidae</taxon>
        <taxon>Agaricales</taxon>
        <taxon>Marasmiineae</taxon>
        <taxon>Physalacriaceae</taxon>
        <taxon>Cylindrobasidium</taxon>
    </lineage>
</organism>
<keyword evidence="4" id="KW-1185">Reference proteome</keyword>
<evidence type="ECO:0000313" key="3">
    <source>
        <dbReference type="EMBL" id="KIY64818.1"/>
    </source>
</evidence>
<keyword evidence="2" id="KW-0812">Transmembrane</keyword>
<dbReference type="Proteomes" id="UP000054007">
    <property type="component" value="Unassembled WGS sequence"/>
</dbReference>
<keyword evidence="2" id="KW-0472">Membrane</keyword>
<evidence type="ECO:0000256" key="1">
    <source>
        <dbReference type="SAM" id="MobiDB-lite"/>
    </source>
</evidence>
<dbReference type="PANTHER" id="PTHR37848">
    <property type="entry name" value="EXPRESSED PROTEIN"/>
    <property type="match status" value="1"/>
</dbReference>
<accession>A0A0D7B2J4</accession>